<evidence type="ECO:0000256" key="3">
    <source>
        <dbReference type="ARBA" id="ARBA00022832"/>
    </source>
</evidence>
<evidence type="ECO:0000256" key="2">
    <source>
        <dbReference type="ARBA" id="ARBA00022598"/>
    </source>
</evidence>
<dbReference type="GO" id="GO:0005886">
    <property type="term" value="C:plasma membrane"/>
    <property type="evidence" value="ECO:0007669"/>
    <property type="project" value="TreeGrafter"/>
</dbReference>
<dbReference type="SUPFAM" id="SSF56801">
    <property type="entry name" value="Acetyl-CoA synthetase-like"/>
    <property type="match status" value="1"/>
</dbReference>
<dbReference type="GO" id="GO:0016874">
    <property type="term" value="F:ligase activity"/>
    <property type="evidence" value="ECO:0007669"/>
    <property type="project" value="UniProtKB-KW"/>
</dbReference>
<dbReference type="PANTHER" id="PTHR22754:SF32">
    <property type="entry name" value="DISCO-INTERACTING PROTEIN 2"/>
    <property type="match status" value="1"/>
</dbReference>
<dbReference type="Proteomes" id="UP000252107">
    <property type="component" value="Unassembled WGS sequence"/>
</dbReference>
<dbReference type="GO" id="GO:0071766">
    <property type="term" value="P:Actinobacterium-type cell wall biogenesis"/>
    <property type="evidence" value="ECO:0007669"/>
    <property type="project" value="UniProtKB-ARBA"/>
</dbReference>
<proteinExistence type="inferred from homology"/>
<dbReference type="Gene3D" id="3.30.300.30">
    <property type="match status" value="1"/>
</dbReference>
<comment type="caution">
    <text evidence="7">The sequence shown here is derived from an EMBL/GenBank/DDBJ whole genome shotgun (WGS) entry which is preliminary data.</text>
</comment>
<evidence type="ECO:0000259" key="6">
    <source>
        <dbReference type="Pfam" id="PF23024"/>
    </source>
</evidence>
<evidence type="ECO:0000256" key="4">
    <source>
        <dbReference type="ARBA" id="ARBA00023098"/>
    </source>
</evidence>
<dbReference type="GO" id="GO:0006633">
    <property type="term" value="P:fatty acid biosynthetic process"/>
    <property type="evidence" value="ECO:0007669"/>
    <property type="project" value="TreeGrafter"/>
</dbReference>
<evidence type="ECO:0000313" key="8">
    <source>
        <dbReference type="Proteomes" id="UP000252107"/>
    </source>
</evidence>
<sequence>MSSRHLNSLIDKLLLRAKNQGDRPLYYFLDTRGREYAHLTYASLLTAVQQLATWLIDKTASGDRVAIQLPTSPEFVITFFACLYTNRIPVPLSSPNRKHNCEHYQRIFTDCDASLIVTDASVRDLFDKEGLSTSLPIQIFPSLETLDSLLSPIDRQSNEIGFLQYTSGSTSFPKGVIVSHENIIANQKMIQRTFGHSSNSIGLAWVPLFHDMGLIGSIFQPLYVGFPCYFMSPMTFLQRPKLWLKTISDKKVTTTGGPNFAYDLCVKRIDPASLAELSLSSWDVAYNGAEHIKLQTLEQFSNTFAPYGFKKSAFLPCYGLAEATLIVSGTDKSEEPLALTIPCSGDEVLDADASQQKGNTRTVVSNGQVMPELSLRIINPQTFKECPSHYIGEIWIAGPSITRGYWQQPDKNKETFIYRDGLRFLRTGDLGFLDSQQRLYITGRLKDLIVIDGKNYYPQDIEETVKLSHPALSEVNCAVFSISGTHAQKLVVVNEVIRQFAQQIDRYADEIRKAVQTAVYNHYQLTVHDTVLLPSNSIPRTTSGKIQRQRTKLLYLLQQLETLETVNESI</sequence>
<organism evidence="7 8">
    <name type="scientific">Nostoc minutum NIES-26</name>
    <dbReference type="NCBI Taxonomy" id="1844469"/>
    <lineage>
        <taxon>Bacteria</taxon>
        <taxon>Bacillati</taxon>
        <taxon>Cyanobacteriota</taxon>
        <taxon>Cyanophyceae</taxon>
        <taxon>Nostocales</taxon>
        <taxon>Nostocaceae</taxon>
        <taxon>Nostoc</taxon>
    </lineage>
</organism>
<dbReference type="GO" id="GO:0070566">
    <property type="term" value="F:adenylyltransferase activity"/>
    <property type="evidence" value="ECO:0007669"/>
    <property type="project" value="TreeGrafter"/>
</dbReference>
<reference evidence="7" key="1">
    <citation type="submission" date="2016-04" db="EMBL/GenBank/DDBJ databases">
        <authorList>
            <person name="Tabuchi Yagui T.R."/>
        </authorList>
    </citation>
    <scope>NUCLEOTIDE SEQUENCE [LARGE SCALE GENOMIC DNA]</scope>
    <source>
        <strain evidence="7">NIES-26</strain>
    </source>
</reference>
<dbReference type="FunFam" id="3.40.50.12780:FF:000013">
    <property type="entry name" value="Long-chain-fatty-acid--AMP ligase FadD32"/>
    <property type="match status" value="1"/>
</dbReference>
<dbReference type="InterPro" id="IPR020845">
    <property type="entry name" value="AMP-binding_CS"/>
</dbReference>
<keyword evidence="4" id="KW-0443">Lipid metabolism</keyword>
<dbReference type="AlphaFoldDB" id="A0A367Q5U8"/>
<dbReference type="Gene3D" id="3.40.50.12780">
    <property type="entry name" value="N-terminal domain of ligase-like"/>
    <property type="match status" value="1"/>
</dbReference>
<dbReference type="PANTHER" id="PTHR22754">
    <property type="entry name" value="DISCO-INTERACTING PROTEIN 2 DIP2 -RELATED"/>
    <property type="match status" value="1"/>
</dbReference>
<dbReference type="Pfam" id="PF00501">
    <property type="entry name" value="AMP-binding"/>
    <property type="match status" value="1"/>
</dbReference>
<feature type="domain" description="AMP-binding enzyme C-terminal" evidence="6">
    <location>
        <begin position="447"/>
        <end position="563"/>
    </location>
</feature>
<keyword evidence="2" id="KW-0436">Ligase</keyword>
<dbReference type="EMBL" id="LXQD01000339">
    <property type="protein sequence ID" value="RCJ19548.1"/>
    <property type="molecule type" value="Genomic_DNA"/>
</dbReference>
<evidence type="ECO:0000256" key="1">
    <source>
        <dbReference type="ARBA" id="ARBA00006432"/>
    </source>
</evidence>
<evidence type="ECO:0000313" key="7">
    <source>
        <dbReference type="EMBL" id="RCJ19548.1"/>
    </source>
</evidence>
<feature type="domain" description="AMP-dependent synthetase/ligase" evidence="5">
    <location>
        <begin position="16"/>
        <end position="406"/>
    </location>
</feature>
<accession>A0A367Q5U8</accession>
<protein>
    <submittedName>
        <fullName evidence="7">Uncharacterized protein</fullName>
    </submittedName>
</protein>
<dbReference type="InterPro" id="IPR040097">
    <property type="entry name" value="FAAL/FAAC"/>
</dbReference>
<dbReference type="InterPro" id="IPR045851">
    <property type="entry name" value="AMP-bd_C_sf"/>
</dbReference>
<dbReference type="Pfam" id="PF23024">
    <property type="entry name" value="AMP-dom_DIP2-like"/>
    <property type="match status" value="1"/>
</dbReference>
<gene>
    <name evidence="7" type="ORF">A6770_05225</name>
</gene>
<dbReference type="InterPro" id="IPR000873">
    <property type="entry name" value="AMP-dep_synth/lig_dom"/>
</dbReference>
<keyword evidence="8" id="KW-1185">Reference proteome</keyword>
<dbReference type="PROSITE" id="PS00455">
    <property type="entry name" value="AMP_BINDING"/>
    <property type="match status" value="1"/>
</dbReference>
<dbReference type="InterPro" id="IPR042099">
    <property type="entry name" value="ANL_N_sf"/>
</dbReference>
<evidence type="ECO:0000259" key="5">
    <source>
        <dbReference type="Pfam" id="PF00501"/>
    </source>
</evidence>
<dbReference type="InterPro" id="IPR025110">
    <property type="entry name" value="AMP-bd_C"/>
</dbReference>
<name>A0A367Q5U8_9NOSO</name>
<dbReference type="CDD" id="cd05931">
    <property type="entry name" value="FAAL"/>
    <property type="match status" value="1"/>
</dbReference>
<keyword evidence="3" id="KW-0276">Fatty acid metabolism</keyword>
<comment type="similarity">
    <text evidence="1">Belongs to the ATP-dependent AMP-binding enzyme family.</text>
</comment>